<protein>
    <submittedName>
        <fullName evidence="2">DUF3027 domain-containing protein</fullName>
    </submittedName>
</protein>
<dbReference type="InterPro" id="IPR021391">
    <property type="entry name" value="DUF3027"/>
</dbReference>
<gene>
    <name evidence="2" type="ORF">Q9R02_11380</name>
</gene>
<comment type="caution">
    <text evidence="2">The sequence shown here is derived from an EMBL/GenBank/DDBJ whole genome shotgun (WGS) entry which is preliminary data.</text>
</comment>
<proteinExistence type="predicted"/>
<dbReference type="Pfam" id="PF11228">
    <property type="entry name" value="DUF3027"/>
    <property type="match status" value="1"/>
</dbReference>
<dbReference type="Proteomes" id="UP001232725">
    <property type="component" value="Unassembled WGS sequence"/>
</dbReference>
<evidence type="ECO:0000256" key="1">
    <source>
        <dbReference type="SAM" id="MobiDB-lite"/>
    </source>
</evidence>
<name>A0ABT9IQC9_9MICC</name>
<keyword evidence="3" id="KW-1185">Reference proteome</keyword>
<evidence type="ECO:0000313" key="2">
    <source>
        <dbReference type="EMBL" id="MDP5227757.1"/>
    </source>
</evidence>
<dbReference type="EMBL" id="JAVALS010000007">
    <property type="protein sequence ID" value="MDP5227757.1"/>
    <property type="molecule type" value="Genomic_DNA"/>
</dbReference>
<feature type="compositionally biased region" description="Low complexity" evidence="1">
    <location>
        <begin position="127"/>
        <end position="139"/>
    </location>
</feature>
<feature type="compositionally biased region" description="Acidic residues" evidence="1">
    <location>
        <begin position="165"/>
        <end position="175"/>
    </location>
</feature>
<reference evidence="2 3" key="1">
    <citation type="submission" date="2023-08" db="EMBL/GenBank/DDBJ databases">
        <title>Arthrobacter horti sp. nov., isolated from forest soil.</title>
        <authorList>
            <person name="Park M."/>
        </authorList>
    </citation>
    <scope>NUCLEOTIDE SEQUENCE [LARGE SCALE GENOMIC DNA]</scope>
    <source>
        <strain evidence="2 3">YJM1</strain>
    </source>
</reference>
<feature type="region of interest" description="Disordered" evidence="1">
    <location>
        <begin position="1"/>
        <end position="24"/>
    </location>
</feature>
<organism evidence="2 3">
    <name type="scientific">Arthrobacter horti</name>
    <dbReference type="NCBI Taxonomy" id="3068273"/>
    <lineage>
        <taxon>Bacteria</taxon>
        <taxon>Bacillati</taxon>
        <taxon>Actinomycetota</taxon>
        <taxon>Actinomycetes</taxon>
        <taxon>Micrococcales</taxon>
        <taxon>Micrococcaceae</taxon>
        <taxon>Arthrobacter</taxon>
    </lineage>
</organism>
<accession>A0ABT9IQC9</accession>
<evidence type="ECO:0000313" key="3">
    <source>
        <dbReference type="Proteomes" id="UP001232725"/>
    </source>
</evidence>
<sequence length="192" mass="20177">MTEERQIPARPGTDRAGVPQWKTGKPDAMLAAAVDVARRELETVTGPGTIGGHLGAKREEDRVVTHLFESRLRGYGGWTWFAVLTRNSRSKTITVSEVGLLPSEDSVLAPPWVPWSERVRPEDVAAMEAAQAADAAAESAHSDAGEPGEAAEPEEGGPAEPSAVDADDDAPEAGQEDAGPASSAEEDEPDEG</sequence>
<feature type="region of interest" description="Disordered" evidence="1">
    <location>
        <begin position="127"/>
        <end position="192"/>
    </location>
</feature>
<dbReference type="RefSeq" id="WP_305996810.1">
    <property type="nucleotide sequence ID" value="NZ_JAVALS010000007.1"/>
</dbReference>